<evidence type="ECO:0000259" key="1">
    <source>
        <dbReference type="Pfam" id="PF13568"/>
    </source>
</evidence>
<dbReference type="RefSeq" id="WP_152760441.1">
    <property type="nucleotide sequence ID" value="NZ_WHLY01000002.1"/>
</dbReference>
<reference evidence="2 3" key="1">
    <citation type="submission" date="2019-10" db="EMBL/GenBank/DDBJ databases">
        <title>Draft Genome Sequence of Cytophagaceae sp. SJW1-29.</title>
        <authorList>
            <person name="Choi A."/>
        </authorList>
    </citation>
    <scope>NUCLEOTIDE SEQUENCE [LARGE SCALE GENOMIC DNA]</scope>
    <source>
        <strain evidence="2 3">SJW1-29</strain>
    </source>
</reference>
<dbReference type="Proteomes" id="UP000479293">
    <property type="component" value="Unassembled WGS sequence"/>
</dbReference>
<protein>
    <submittedName>
        <fullName evidence="2">Outer membrane beta-barrel protein</fullName>
    </submittedName>
</protein>
<dbReference type="EMBL" id="WHLY01000002">
    <property type="protein sequence ID" value="MPR34325.1"/>
    <property type="molecule type" value="Genomic_DNA"/>
</dbReference>
<dbReference type="InterPro" id="IPR025665">
    <property type="entry name" value="Beta-barrel_OMP_2"/>
</dbReference>
<comment type="caution">
    <text evidence="2">The sequence shown here is derived from an EMBL/GenBank/DDBJ whole genome shotgun (WGS) entry which is preliminary data.</text>
</comment>
<organism evidence="2 3">
    <name type="scientific">Salmonirosea aquatica</name>
    <dbReference type="NCBI Taxonomy" id="2654236"/>
    <lineage>
        <taxon>Bacteria</taxon>
        <taxon>Pseudomonadati</taxon>
        <taxon>Bacteroidota</taxon>
        <taxon>Cytophagia</taxon>
        <taxon>Cytophagales</taxon>
        <taxon>Spirosomataceae</taxon>
        <taxon>Salmonirosea</taxon>
    </lineage>
</organism>
<feature type="domain" description="Outer membrane protein beta-barrel" evidence="1">
    <location>
        <begin position="117"/>
        <end position="297"/>
    </location>
</feature>
<gene>
    <name evidence="2" type="ORF">GBK04_13405</name>
</gene>
<evidence type="ECO:0000313" key="2">
    <source>
        <dbReference type="EMBL" id="MPR34325.1"/>
    </source>
</evidence>
<name>A0A7C9F3U0_9BACT</name>
<proteinExistence type="predicted"/>
<evidence type="ECO:0000313" key="3">
    <source>
        <dbReference type="Proteomes" id="UP000479293"/>
    </source>
</evidence>
<dbReference type="Pfam" id="PF13568">
    <property type="entry name" value="OMP_b-brl_2"/>
    <property type="match status" value="1"/>
</dbReference>
<sequence>MTSPTLIALTKSSRKNASQEVDQIITGSSTAPLRTPALTRSIALLTPVGPSEVDVYMQKRYMHYRYDVVEPTLPKRSRARELWAGLGIMPASFNPQVNVTSSPMAFTNANASRQALASTSKARLSYAMQVQGGKKLSKRWSVETGLSYLQGNSTFESDGYVLNAFTSRSANVLEDALLSSSNYANSAVQQPGFAPNFDKSSASYIDLDQRTSNDYRYVQVPVQAGYTLNPDGKMNYTVLAGVVGNLFLQNEIQSAQGYSFKNTADDGLYRSLNWSAATGLRVNYRMSDHWNASLTGSYQKAIASILRDSPTLDSRPRLYGMAWGVQYIF</sequence>
<accession>A0A7C9F3U0</accession>
<dbReference type="AlphaFoldDB" id="A0A7C9F3U0"/>
<keyword evidence="3" id="KW-1185">Reference proteome</keyword>